<sequence length="459" mass="52731">MTKPQLRVRYRSPGMETIPGGVVCRQRYKYGVDGEWYLPPVERPRAGEHSWIADYTPHAFGSFTKCEHKEVRLRPSPLSHDPIEINTYEWEGDYPDQAGRYLTISGGGVSLWHAMTNQHPLSVGRGLALADHDPNNPLWTRWYSSVEMRSYITKAKTMLSKWGLGKGGLAESVGELPDCPSLFRLWDKAKSVHQNGLGLYLTGIWGWRPLLELIRPVSNEISAFRRGLKADADRKLGTRFLHFDLPIRSPFESATQENGQRLENVPYSWDTNVREVTLHHAKVQYMVKAQVTRKWGSAFNTMAHLADVDGIPSLVTCWELLPGSFLVDYFYGVGDLIRRLQGNLLYDMHVESDAWALNIALSGSDYNMRRGVGSPGYWNDSYDLRYYYRGTDTWGLPVSLNLPSSRVIPSTAALLACRFPRLSPRTRLTFKNDPLRFWRRQRHTPLRDFLYEFYLRDKP</sequence>
<organism evidence="1 2">
    <name type="scientific">ssRNA phage SRR5467090_10</name>
    <dbReference type="NCBI Taxonomy" id="2786448"/>
    <lineage>
        <taxon>Viruses</taxon>
        <taxon>Riboviria</taxon>
        <taxon>Orthornavirae</taxon>
        <taxon>Lenarviricota</taxon>
        <taxon>Leviviricetes</taxon>
        <taxon>Timlovirales</taxon>
        <taxon>Steitzviridae</taxon>
        <taxon>Vernevirus</taxon>
        <taxon>Vernevirus sp. 'limadaptatum'</taxon>
    </lineage>
</organism>
<dbReference type="KEGG" id="vg:80400844"/>
<evidence type="ECO:0000313" key="1">
    <source>
        <dbReference type="EMBL" id="DAD52489.1"/>
    </source>
</evidence>
<name>A0A8S5L489_9VIRU</name>
<evidence type="ECO:0000313" key="2">
    <source>
        <dbReference type="Proteomes" id="UP000680753"/>
    </source>
</evidence>
<proteinExistence type="predicted"/>
<dbReference type="GeneID" id="80400844"/>
<dbReference type="RefSeq" id="YP_010771181.1">
    <property type="nucleotide sequence ID" value="NC_074512.1"/>
</dbReference>
<gene>
    <name evidence="1" type="primary">SRR5467090_10_1</name>
</gene>
<dbReference type="Proteomes" id="UP000680753">
    <property type="component" value="Segment"/>
</dbReference>
<dbReference type="EMBL" id="BK014119">
    <property type="protein sequence ID" value="DAD52489.1"/>
    <property type="molecule type" value="Genomic_RNA"/>
</dbReference>
<accession>A0A8S5L489</accession>
<protein>
    <submittedName>
        <fullName evidence="1">Maturation protein</fullName>
    </submittedName>
</protein>
<reference evidence="1" key="1">
    <citation type="submission" date="2020-09" db="EMBL/GenBank/DDBJ databases">
        <title>Leviviricetes taxonomy.</title>
        <authorList>
            <person name="Stockdale S.R."/>
            <person name="Callanan J."/>
            <person name="Adriaenssens E.M."/>
            <person name="Kuhn J.H."/>
            <person name="Rumnieks J."/>
            <person name="Shkoporov A."/>
            <person name="Draper L.A."/>
            <person name="Ross P."/>
            <person name="Hill C."/>
        </authorList>
    </citation>
    <scope>NUCLEOTIDE SEQUENCE</scope>
</reference>